<dbReference type="AlphaFoldDB" id="A0A9X3XF84"/>
<dbReference type="EMBL" id="JAGTJJ010000061">
    <property type="protein sequence ID" value="MDC3987928.1"/>
    <property type="molecule type" value="Genomic_DNA"/>
</dbReference>
<organism evidence="6 7">
    <name type="scientific">Polyangium jinanense</name>
    <dbReference type="NCBI Taxonomy" id="2829994"/>
    <lineage>
        <taxon>Bacteria</taxon>
        <taxon>Pseudomonadati</taxon>
        <taxon>Myxococcota</taxon>
        <taxon>Polyangia</taxon>
        <taxon>Polyangiales</taxon>
        <taxon>Polyangiaceae</taxon>
        <taxon>Polyangium</taxon>
    </lineage>
</organism>
<dbReference type="GO" id="GO:0006355">
    <property type="term" value="P:regulation of DNA-templated transcription"/>
    <property type="evidence" value="ECO:0007669"/>
    <property type="project" value="InterPro"/>
</dbReference>
<evidence type="ECO:0000256" key="3">
    <source>
        <dbReference type="ARBA" id="ARBA00023015"/>
    </source>
</evidence>
<dbReference type="CDD" id="cd00009">
    <property type="entry name" value="AAA"/>
    <property type="match status" value="1"/>
</dbReference>
<gene>
    <name evidence="6" type="ORF">KEG57_46110</name>
</gene>
<evidence type="ECO:0000256" key="4">
    <source>
        <dbReference type="ARBA" id="ARBA00023163"/>
    </source>
</evidence>
<dbReference type="InterPro" id="IPR025944">
    <property type="entry name" value="Sigma_54_int_dom_CS"/>
</dbReference>
<evidence type="ECO:0000256" key="2">
    <source>
        <dbReference type="ARBA" id="ARBA00022840"/>
    </source>
</evidence>
<sequence>MAATSFEEAATAVLQAMLGCAEAALTQSTYAARGRLLRGVVHLRPADSYQRLFGIEHRAGVRVEEVGYLTSANVWRWLVEHGCSVSIDLQLGRLRAWTPDGPVHTGDALDATGLPGQVTREHMLGRNTTHVHVIPLRAPGGAVDGMITLEARCQAAIGRDFIWQACHEDLATMAHVSAPYLGGLRPRLPDAERTDELLPVVGASTAALVDMLRVFAGQEETILIGGPTGSGKSRLARWCHEQSRRKSHPFETLDLLSVPEDLQMAELFGWKRGAFTGAVKDKPGAIARAAQGTLFIDEIDKLSLKAQAGLLHVLEERRYRPLGDEGAERHADVRFIVGTNADLHAAVRAGRFREDLFFRINILPVRLPALSERLDELPRWAQYMLGRRHRESGGEGAARIAPDAVQRLLGAAWPGNLRQLDNIIRRAYALALAERGGAVGSLVLERRHVEQALAHEAPAESGSTLAQLWRAAHAFVQEVERRERGGVTLPLDLTDAFQGLVLAAAIGRLGSREEAFAMFGLDQLLKNRNHQRALRRELARVRRLVALLGEAPEPGLAALLKATDEPTETREG</sequence>
<keyword evidence="7" id="KW-1185">Reference proteome</keyword>
<dbReference type="Gene3D" id="3.40.50.300">
    <property type="entry name" value="P-loop containing nucleotide triphosphate hydrolases"/>
    <property type="match status" value="1"/>
</dbReference>
<accession>A0A9X3XF84</accession>
<dbReference type="GO" id="GO:0005524">
    <property type="term" value="F:ATP binding"/>
    <property type="evidence" value="ECO:0007669"/>
    <property type="project" value="UniProtKB-KW"/>
</dbReference>
<dbReference type="InterPro" id="IPR002078">
    <property type="entry name" value="Sigma_54_int"/>
</dbReference>
<dbReference type="Pfam" id="PF25601">
    <property type="entry name" value="AAA_lid_14"/>
    <property type="match status" value="1"/>
</dbReference>
<evidence type="ECO:0000256" key="1">
    <source>
        <dbReference type="ARBA" id="ARBA00022741"/>
    </source>
</evidence>
<evidence type="ECO:0000259" key="5">
    <source>
        <dbReference type="PROSITE" id="PS50045"/>
    </source>
</evidence>
<dbReference type="InterPro" id="IPR003593">
    <property type="entry name" value="AAA+_ATPase"/>
</dbReference>
<reference evidence="6 7" key="1">
    <citation type="submission" date="2021-04" db="EMBL/GenBank/DDBJ databases">
        <title>Genome analysis of Polyangium sp.</title>
        <authorList>
            <person name="Li Y."/>
            <person name="Wang J."/>
        </authorList>
    </citation>
    <scope>NUCLEOTIDE SEQUENCE [LARGE SCALE GENOMIC DNA]</scope>
    <source>
        <strain evidence="6 7">SDU14</strain>
    </source>
</reference>
<comment type="caution">
    <text evidence="6">The sequence shown here is derived from an EMBL/GenBank/DDBJ whole genome shotgun (WGS) entry which is preliminary data.</text>
</comment>
<protein>
    <submittedName>
        <fullName evidence="6">Sigma-54-dependent Fis family transcriptional regulator</fullName>
    </submittedName>
</protein>
<dbReference type="PANTHER" id="PTHR32071:SF14">
    <property type="entry name" value="TRANSCRIPTIONAL REGULATORY PROTEIN RTCR"/>
    <property type="match status" value="1"/>
</dbReference>
<dbReference type="PANTHER" id="PTHR32071">
    <property type="entry name" value="TRANSCRIPTIONAL REGULATORY PROTEIN"/>
    <property type="match status" value="1"/>
</dbReference>
<dbReference type="PROSITE" id="PS00688">
    <property type="entry name" value="SIGMA54_INTERACT_3"/>
    <property type="match status" value="1"/>
</dbReference>
<dbReference type="Gene3D" id="1.10.8.60">
    <property type="match status" value="1"/>
</dbReference>
<keyword evidence="1" id="KW-0547">Nucleotide-binding</keyword>
<proteinExistence type="predicted"/>
<keyword evidence="4" id="KW-0804">Transcription</keyword>
<name>A0A9X3XF84_9BACT</name>
<evidence type="ECO:0000313" key="6">
    <source>
        <dbReference type="EMBL" id="MDC3987928.1"/>
    </source>
</evidence>
<keyword evidence="3" id="KW-0805">Transcription regulation</keyword>
<dbReference type="SMART" id="SM00382">
    <property type="entry name" value="AAA"/>
    <property type="match status" value="1"/>
</dbReference>
<evidence type="ECO:0000313" key="7">
    <source>
        <dbReference type="Proteomes" id="UP001151081"/>
    </source>
</evidence>
<dbReference type="Pfam" id="PF00158">
    <property type="entry name" value="Sigma54_activat"/>
    <property type="match status" value="1"/>
</dbReference>
<keyword evidence="2" id="KW-0067">ATP-binding</keyword>
<dbReference type="InterPro" id="IPR058031">
    <property type="entry name" value="AAA_lid_NorR"/>
</dbReference>
<dbReference type="InterPro" id="IPR027417">
    <property type="entry name" value="P-loop_NTPase"/>
</dbReference>
<dbReference type="Proteomes" id="UP001151081">
    <property type="component" value="Unassembled WGS sequence"/>
</dbReference>
<dbReference type="PROSITE" id="PS50045">
    <property type="entry name" value="SIGMA54_INTERACT_4"/>
    <property type="match status" value="1"/>
</dbReference>
<dbReference type="SUPFAM" id="SSF52540">
    <property type="entry name" value="P-loop containing nucleoside triphosphate hydrolases"/>
    <property type="match status" value="1"/>
</dbReference>
<feature type="domain" description="Sigma-54 factor interaction" evidence="5">
    <location>
        <begin position="208"/>
        <end position="429"/>
    </location>
</feature>